<dbReference type="Proteomes" id="UP001153269">
    <property type="component" value="Unassembled WGS sequence"/>
</dbReference>
<reference evidence="1" key="1">
    <citation type="submission" date="2020-03" db="EMBL/GenBank/DDBJ databases">
        <authorList>
            <person name="Weist P."/>
        </authorList>
    </citation>
    <scope>NUCLEOTIDE SEQUENCE</scope>
</reference>
<name>A0A9N7VU31_PLEPL</name>
<organism evidence="1 2">
    <name type="scientific">Pleuronectes platessa</name>
    <name type="common">European plaice</name>
    <dbReference type="NCBI Taxonomy" id="8262"/>
    <lineage>
        <taxon>Eukaryota</taxon>
        <taxon>Metazoa</taxon>
        <taxon>Chordata</taxon>
        <taxon>Craniata</taxon>
        <taxon>Vertebrata</taxon>
        <taxon>Euteleostomi</taxon>
        <taxon>Actinopterygii</taxon>
        <taxon>Neopterygii</taxon>
        <taxon>Teleostei</taxon>
        <taxon>Neoteleostei</taxon>
        <taxon>Acanthomorphata</taxon>
        <taxon>Carangaria</taxon>
        <taxon>Pleuronectiformes</taxon>
        <taxon>Pleuronectoidei</taxon>
        <taxon>Pleuronectidae</taxon>
        <taxon>Pleuronectes</taxon>
    </lineage>
</organism>
<evidence type="ECO:0000313" key="1">
    <source>
        <dbReference type="EMBL" id="CAB1458331.1"/>
    </source>
</evidence>
<accession>A0A9N7VU31</accession>
<sequence length="131" mass="14369">MCSTARNHANPVIHANARRRRTNRRLSAVKLPGVRGHLLGVGPVPEDGVAVRHHFGAGLLAEYTHQQHQAHNDDHFHLQHHYSETSARIPLRCWVGQSVDSRAAAGTGDGSRSHVAVCCSLAQFGVERAHR</sequence>
<keyword evidence="2" id="KW-1185">Reference proteome</keyword>
<protein>
    <submittedName>
        <fullName evidence="1">Uncharacterized protein</fullName>
    </submittedName>
</protein>
<proteinExistence type="predicted"/>
<dbReference type="AlphaFoldDB" id="A0A9N7VU31"/>
<evidence type="ECO:0000313" key="2">
    <source>
        <dbReference type="Proteomes" id="UP001153269"/>
    </source>
</evidence>
<comment type="caution">
    <text evidence="1">The sequence shown here is derived from an EMBL/GenBank/DDBJ whole genome shotgun (WGS) entry which is preliminary data.</text>
</comment>
<dbReference type="EMBL" id="CADEAL010004383">
    <property type="protein sequence ID" value="CAB1458331.1"/>
    <property type="molecule type" value="Genomic_DNA"/>
</dbReference>
<gene>
    <name evidence="1" type="ORF">PLEPLA_LOCUS46161</name>
</gene>